<dbReference type="SUPFAM" id="SSF53041">
    <property type="entry name" value="Resolvase-like"/>
    <property type="match status" value="1"/>
</dbReference>
<dbReference type="PANTHER" id="PTHR30461">
    <property type="entry name" value="DNA-INVERTASE FROM LAMBDOID PROPHAGE"/>
    <property type="match status" value="1"/>
</dbReference>
<feature type="domain" description="Resolvase/invertase-type recombinase catalytic" evidence="1">
    <location>
        <begin position="2"/>
        <end position="148"/>
    </location>
</feature>
<reference evidence="3 4" key="1">
    <citation type="submission" date="2021-03" db="EMBL/GenBank/DDBJ databases">
        <title>Caproiciproducens sp. nov. isolated from feces of cow.</title>
        <authorList>
            <person name="Choi J.-Y."/>
        </authorList>
    </citation>
    <scope>NUCLEOTIDE SEQUENCE [LARGE SCALE GENOMIC DNA]</scope>
    <source>
        <strain evidence="3 4">AGMB10547</strain>
    </source>
</reference>
<dbReference type="Pfam" id="PF07508">
    <property type="entry name" value="Recombinase"/>
    <property type="match status" value="1"/>
</dbReference>
<accession>A0ABS7DM91</accession>
<dbReference type="InterPro" id="IPR050639">
    <property type="entry name" value="SSR_resolvase"/>
</dbReference>
<dbReference type="InterPro" id="IPR025827">
    <property type="entry name" value="Zn_ribbon_recom_dom"/>
</dbReference>
<dbReference type="Proteomes" id="UP000719942">
    <property type="component" value="Unassembled WGS sequence"/>
</dbReference>
<comment type="caution">
    <text evidence="3">The sequence shown here is derived from an EMBL/GenBank/DDBJ whole genome shotgun (WGS) entry which is preliminary data.</text>
</comment>
<dbReference type="PROSITE" id="PS51736">
    <property type="entry name" value="RECOMBINASES_3"/>
    <property type="match status" value="1"/>
</dbReference>
<keyword evidence="4" id="KW-1185">Reference proteome</keyword>
<dbReference type="Gene3D" id="3.90.1750.20">
    <property type="entry name" value="Putative Large Serine Recombinase, Chain B, Domain 2"/>
    <property type="match status" value="1"/>
</dbReference>
<dbReference type="Pfam" id="PF13408">
    <property type="entry name" value="Zn_ribbon_recom"/>
    <property type="match status" value="1"/>
</dbReference>
<dbReference type="RefSeq" id="WP_219964829.1">
    <property type="nucleotide sequence ID" value="NZ_JAGFNZ010000002.1"/>
</dbReference>
<dbReference type="InterPro" id="IPR038109">
    <property type="entry name" value="DNA_bind_recomb_sf"/>
</dbReference>
<dbReference type="InterPro" id="IPR006119">
    <property type="entry name" value="Resolv_N"/>
</dbReference>
<evidence type="ECO:0000313" key="3">
    <source>
        <dbReference type="EMBL" id="MBW7572424.1"/>
    </source>
</evidence>
<dbReference type="SMART" id="SM00857">
    <property type="entry name" value="Resolvase"/>
    <property type="match status" value="1"/>
</dbReference>
<dbReference type="Pfam" id="PF00239">
    <property type="entry name" value="Resolvase"/>
    <property type="match status" value="1"/>
</dbReference>
<dbReference type="InterPro" id="IPR011109">
    <property type="entry name" value="DNA_bind_recombinase_dom"/>
</dbReference>
<proteinExistence type="predicted"/>
<sequence>MKAAAYARYSTDNQTDNSIAYQMNSIQKYCNDHKITICAFFADEAKSGTNEDREGFQNMVAAANRKEFDAVVIYDITRGSRDVADWFNFRKDMMRLGIEVISATQHLGDITNPNDFLTELISVGLGQHAILDTRKKSIAGVAERAKQGVFLGGVAPLGYDIVKGQYIINETEAKAVRTIFKMYSNGKSYNQILDALHDRGKRGQPLGKNSIPSILSNERYIGVYTWNKRKMKLMRKWAGGKPNPECVRIENAIPAIIERDLWEGVQTRLNSSRRNATNKAKREYLLAGLIECADCGATYVGHCSTNAKGYGTRYYVCGNKYRTRTCPAKNINADSIETFVVQHLKAYLLEADFTEVACTIADAVNSAAPDLSKERQELSEINLKITNGVKAILSGVEFPELEDEVNRLRIRKSELEDIIAHSESHRGRQLDPAKIVDLFRYSVEHFDDEHLKEIINFHITKIYANTDGSFTVNVGVHLTGCGGRI</sequence>
<feature type="domain" description="Recombinase" evidence="2">
    <location>
        <begin position="156"/>
        <end position="275"/>
    </location>
</feature>
<dbReference type="Gene3D" id="3.40.50.1390">
    <property type="entry name" value="Resolvase, N-terminal catalytic domain"/>
    <property type="match status" value="1"/>
</dbReference>
<name>A0ABS7DM91_9FIRM</name>
<dbReference type="InterPro" id="IPR036162">
    <property type="entry name" value="Resolvase-like_N_sf"/>
</dbReference>
<gene>
    <name evidence="3" type="ORF">J5W02_06315</name>
</gene>
<evidence type="ECO:0000259" key="2">
    <source>
        <dbReference type="PROSITE" id="PS51737"/>
    </source>
</evidence>
<organism evidence="3 4">
    <name type="scientific">Caproiciproducens faecalis</name>
    <dbReference type="NCBI Taxonomy" id="2820301"/>
    <lineage>
        <taxon>Bacteria</taxon>
        <taxon>Bacillati</taxon>
        <taxon>Bacillota</taxon>
        <taxon>Clostridia</taxon>
        <taxon>Eubacteriales</taxon>
        <taxon>Acutalibacteraceae</taxon>
        <taxon>Caproiciproducens</taxon>
    </lineage>
</organism>
<dbReference type="CDD" id="cd00338">
    <property type="entry name" value="Ser_Recombinase"/>
    <property type="match status" value="1"/>
</dbReference>
<dbReference type="EMBL" id="JAGFNZ010000002">
    <property type="protein sequence ID" value="MBW7572424.1"/>
    <property type="molecule type" value="Genomic_DNA"/>
</dbReference>
<evidence type="ECO:0000313" key="4">
    <source>
        <dbReference type="Proteomes" id="UP000719942"/>
    </source>
</evidence>
<evidence type="ECO:0000259" key="1">
    <source>
        <dbReference type="PROSITE" id="PS51736"/>
    </source>
</evidence>
<protein>
    <submittedName>
        <fullName evidence="3">Recombinase family protein</fullName>
    </submittedName>
</protein>
<dbReference type="PROSITE" id="PS51737">
    <property type="entry name" value="RECOMBINASE_DNA_BIND"/>
    <property type="match status" value="1"/>
</dbReference>
<dbReference type="PANTHER" id="PTHR30461:SF23">
    <property type="entry name" value="DNA RECOMBINASE-RELATED"/>
    <property type="match status" value="1"/>
</dbReference>